<keyword evidence="2" id="KW-1185">Reference proteome</keyword>
<dbReference type="EMBL" id="CP049742">
    <property type="protein sequence ID" value="QPC48242.1"/>
    <property type="molecule type" value="Genomic_DNA"/>
</dbReference>
<proteinExistence type="predicted"/>
<accession>A0A7S8CDZ4</accession>
<dbReference type="RefSeq" id="WP_239672929.1">
    <property type="nucleotide sequence ID" value="NZ_CP049742.1"/>
</dbReference>
<dbReference type="AlphaFoldDB" id="A0A7S8CDZ4"/>
<dbReference type="Proteomes" id="UP000593626">
    <property type="component" value="Chromosome"/>
</dbReference>
<evidence type="ECO:0000313" key="1">
    <source>
        <dbReference type="EMBL" id="QPC48242.1"/>
    </source>
</evidence>
<evidence type="ECO:0000313" key="2">
    <source>
        <dbReference type="Proteomes" id="UP000593626"/>
    </source>
</evidence>
<reference evidence="1 2" key="1">
    <citation type="submission" date="2019-07" db="EMBL/GenBank/DDBJ databases">
        <title>Genome sequence of 2 isolates from Red Sea Mangroves.</title>
        <authorList>
            <person name="Sefrji F."/>
            <person name="Michoud G."/>
            <person name="Merlino G."/>
            <person name="Daffonchio D."/>
        </authorList>
    </citation>
    <scope>NUCLEOTIDE SEQUENCE [LARGE SCALE GENOMIC DNA]</scope>
    <source>
        <strain evidence="1 2">R1DC41</strain>
    </source>
</reference>
<name>A0A7S8CDZ4_9BACI</name>
<gene>
    <name evidence="1" type="ORF">G8O30_15610</name>
</gene>
<organism evidence="1 2">
    <name type="scientific">Mangrovibacillus cuniculi</name>
    <dbReference type="NCBI Taxonomy" id="2593652"/>
    <lineage>
        <taxon>Bacteria</taxon>
        <taxon>Bacillati</taxon>
        <taxon>Bacillota</taxon>
        <taxon>Bacilli</taxon>
        <taxon>Bacillales</taxon>
        <taxon>Bacillaceae</taxon>
        <taxon>Mangrovibacillus</taxon>
    </lineage>
</organism>
<sequence>MNALELLAKHRQDQELVEILEEDFDLCLIEPDTDTEEYLFSINHPVHIVAEEGAGGCFLLLAHEENSPVIFVGSEGEAGVVSNNLQEFLWFVATCPYFYHDLMRFAGNKNQEEMVEAWGFLKKEVEEDILNLDEIIDAMQDCLDTPSNYNSIEALCNVDKSINERLKIISTEDGSKFEWLYE</sequence>
<protein>
    <submittedName>
        <fullName evidence="1">Uncharacterized protein</fullName>
    </submittedName>
</protein>
<dbReference type="KEGG" id="mcui:G8O30_15610"/>